<evidence type="ECO:0000256" key="3">
    <source>
        <dbReference type="ARBA" id="ARBA00022692"/>
    </source>
</evidence>
<dbReference type="EMBL" id="HG994371">
    <property type="protein sequence ID" value="CAF1998741.1"/>
    <property type="molecule type" value="Genomic_DNA"/>
</dbReference>
<sequence>MTSSHLFLLCLLLSLLNFAASQDDATIMQSFKSYLNLTSDVHWSDPDPCKWDGVICGESNRITRILLREKWIAGTLPQDLGKLSDLVEVDLQDNDFSGPIPDLSGLQYLRLFNVEHNMLTGVVPPSFTGLKSLIVANLNNNYFQGPTPLFKNSDAFVPIFNGNSFCLDTPGTPCDPRVETLLSIAESFGYPVMLAMSWTGNDPCDSWTGITCSGSDVTMVKLRRLELTGTISPSFAKLTSLETIDLSNNNLTGSIPTELTTLPMLRTLNVSINNINGAVPTFSASVNVVTSGNANIGKDGPVSHPLVELLQKMTLIKEIENFDLAVLHPRFCLSSFFIQIKFSASYKTTFTRTDTKFIHCPTFVNLTYNCFQGPTPLFYSVLAKSWRGNNQAGPGNNPCDSWLGITCSGGNVTVVNLWRQERYLRVLLKLTSLETIHLSNNQLTRSIPTELTSLPRLGHLMCLTTISTVMCPSSVEV</sequence>
<keyword evidence="8" id="KW-0675">Receptor</keyword>
<dbReference type="InterPro" id="IPR052422">
    <property type="entry name" value="Auxin_Ser/Thr_Kinase"/>
</dbReference>
<dbReference type="InterPro" id="IPR013210">
    <property type="entry name" value="LRR_N_plant-typ"/>
</dbReference>
<gene>
    <name evidence="12" type="ORF">DARMORV10_C07P32570.1</name>
</gene>
<name>A0A816MT88_BRANA</name>
<evidence type="ECO:0000256" key="4">
    <source>
        <dbReference type="ARBA" id="ARBA00022729"/>
    </source>
</evidence>
<keyword evidence="3" id="KW-0812">Transmembrane</keyword>
<comment type="subcellular location">
    <subcellularLocation>
        <location evidence="1">Membrane</location>
        <topology evidence="1">Single-pass membrane protein</topology>
    </subcellularLocation>
</comment>
<dbReference type="SMART" id="SM00369">
    <property type="entry name" value="LRR_TYP"/>
    <property type="match status" value="2"/>
</dbReference>
<dbReference type="PROSITE" id="PS51450">
    <property type="entry name" value="LRR"/>
    <property type="match status" value="2"/>
</dbReference>
<evidence type="ECO:0000259" key="11">
    <source>
        <dbReference type="Pfam" id="PF08263"/>
    </source>
</evidence>
<evidence type="ECO:0000256" key="1">
    <source>
        <dbReference type="ARBA" id="ARBA00004167"/>
    </source>
</evidence>
<evidence type="ECO:0000256" key="10">
    <source>
        <dbReference type="SAM" id="SignalP"/>
    </source>
</evidence>
<evidence type="ECO:0000256" key="9">
    <source>
        <dbReference type="ARBA" id="ARBA00023180"/>
    </source>
</evidence>
<keyword evidence="6" id="KW-1133">Transmembrane helix</keyword>
<feature type="chain" id="PRO_5032565091" evidence="10">
    <location>
        <begin position="22"/>
        <end position="477"/>
    </location>
</feature>
<feature type="signal peptide" evidence="10">
    <location>
        <begin position="1"/>
        <end position="21"/>
    </location>
</feature>
<evidence type="ECO:0000256" key="2">
    <source>
        <dbReference type="ARBA" id="ARBA00022614"/>
    </source>
</evidence>
<protein>
    <submittedName>
        <fullName evidence="12">(rape) hypothetical protein</fullName>
    </submittedName>
</protein>
<evidence type="ECO:0000256" key="6">
    <source>
        <dbReference type="ARBA" id="ARBA00022989"/>
    </source>
</evidence>
<dbReference type="SUPFAM" id="SSF52047">
    <property type="entry name" value="RNI-like"/>
    <property type="match status" value="1"/>
</dbReference>
<keyword evidence="5" id="KW-0677">Repeat</keyword>
<dbReference type="GO" id="GO:0016020">
    <property type="term" value="C:membrane"/>
    <property type="evidence" value="ECO:0007669"/>
    <property type="project" value="UniProtKB-SubCell"/>
</dbReference>
<dbReference type="Pfam" id="PF00560">
    <property type="entry name" value="LRR_1"/>
    <property type="match status" value="1"/>
</dbReference>
<dbReference type="PANTHER" id="PTHR47986:SF24">
    <property type="entry name" value="RECEPTOR-LIKE KINASE TMK3"/>
    <property type="match status" value="1"/>
</dbReference>
<keyword evidence="9" id="KW-0325">Glycoprotein</keyword>
<dbReference type="InterPro" id="IPR001611">
    <property type="entry name" value="Leu-rich_rpt"/>
</dbReference>
<feature type="domain" description="Leucine-rich repeat-containing N-terminal plant-type" evidence="11">
    <location>
        <begin position="22"/>
        <end position="56"/>
    </location>
</feature>
<dbReference type="Pfam" id="PF08263">
    <property type="entry name" value="LRRNT_2"/>
    <property type="match status" value="3"/>
</dbReference>
<dbReference type="PANTHER" id="PTHR47986">
    <property type="entry name" value="OSJNBA0070M12.3 PROTEIN"/>
    <property type="match status" value="1"/>
</dbReference>
<accession>A0A816MT88</accession>
<proteinExistence type="predicted"/>
<evidence type="ECO:0000256" key="8">
    <source>
        <dbReference type="ARBA" id="ARBA00023170"/>
    </source>
</evidence>
<dbReference type="Proteomes" id="UP001295469">
    <property type="component" value="Chromosome C07"/>
</dbReference>
<keyword evidence="4 10" id="KW-0732">Signal</keyword>
<dbReference type="FunFam" id="3.80.10.10:FF:000129">
    <property type="entry name" value="Leucine-rich repeat receptor-like kinase"/>
    <property type="match status" value="1"/>
</dbReference>
<dbReference type="InterPro" id="IPR032675">
    <property type="entry name" value="LRR_dom_sf"/>
</dbReference>
<evidence type="ECO:0000313" key="12">
    <source>
        <dbReference type="EMBL" id="CAF1998741.1"/>
    </source>
</evidence>
<dbReference type="PRINTS" id="PR00019">
    <property type="entry name" value="LEURICHRPT"/>
</dbReference>
<evidence type="ECO:0000256" key="7">
    <source>
        <dbReference type="ARBA" id="ARBA00023136"/>
    </source>
</evidence>
<organism evidence="12">
    <name type="scientific">Brassica napus</name>
    <name type="common">Rape</name>
    <dbReference type="NCBI Taxonomy" id="3708"/>
    <lineage>
        <taxon>Eukaryota</taxon>
        <taxon>Viridiplantae</taxon>
        <taxon>Streptophyta</taxon>
        <taxon>Embryophyta</taxon>
        <taxon>Tracheophyta</taxon>
        <taxon>Spermatophyta</taxon>
        <taxon>Magnoliopsida</taxon>
        <taxon>eudicotyledons</taxon>
        <taxon>Gunneridae</taxon>
        <taxon>Pentapetalae</taxon>
        <taxon>rosids</taxon>
        <taxon>malvids</taxon>
        <taxon>Brassicales</taxon>
        <taxon>Brassicaceae</taxon>
        <taxon>Brassiceae</taxon>
        <taxon>Brassica</taxon>
    </lineage>
</organism>
<dbReference type="AlphaFoldDB" id="A0A816MT88"/>
<feature type="domain" description="Leucine-rich repeat-containing N-terminal plant-type" evidence="11">
    <location>
        <begin position="385"/>
        <end position="408"/>
    </location>
</feature>
<dbReference type="Pfam" id="PF13855">
    <property type="entry name" value="LRR_8"/>
    <property type="match status" value="1"/>
</dbReference>
<keyword evidence="2" id="KW-0433">Leucine-rich repeat</keyword>
<reference evidence="12" key="1">
    <citation type="submission" date="2021-01" db="EMBL/GenBank/DDBJ databases">
        <authorList>
            <consortium name="Genoscope - CEA"/>
            <person name="William W."/>
        </authorList>
    </citation>
    <scope>NUCLEOTIDE SEQUENCE</scope>
</reference>
<feature type="domain" description="Leucine-rich repeat-containing N-terminal plant-type" evidence="11">
    <location>
        <begin position="178"/>
        <end position="213"/>
    </location>
</feature>
<evidence type="ECO:0000256" key="5">
    <source>
        <dbReference type="ARBA" id="ARBA00022737"/>
    </source>
</evidence>
<dbReference type="InterPro" id="IPR003591">
    <property type="entry name" value="Leu-rich_rpt_typical-subtyp"/>
</dbReference>
<dbReference type="Gene3D" id="3.80.10.10">
    <property type="entry name" value="Ribonuclease Inhibitor"/>
    <property type="match status" value="3"/>
</dbReference>
<keyword evidence="7" id="KW-0472">Membrane</keyword>